<evidence type="ECO:0000313" key="3">
    <source>
        <dbReference type="EMBL" id="QNN63891.1"/>
    </source>
</evidence>
<accession>A0A7G9S7R6</accession>
<dbReference type="InterPro" id="IPR000073">
    <property type="entry name" value="AB_hydrolase_1"/>
</dbReference>
<proteinExistence type="predicted"/>
<dbReference type="PRINTS" id="PR00412">
    <property type="entry name" value="EPOXHYDRLASE"/>
</dbReference>
<dbReference type="Pfam" id="PF12697">
    <property type="entry name" value="Abhydrolase_6"/>
    <property type="match status" value="1"/>
</dbReference>
<name>A0A7G9S7R6_9MICO</name>
<organism evidence="3 4">
    <name type="scientific">Leucobacter denitrificans</name>
    <dbReference type="NCBI Taxonomy" id="683042"/>
    <lineage>
        <taxon>Bacteria</taxon>
        <taxon>Bacillati</taxon>
        <taxon>Actinomycetota</taxon>
        <taxon>Actinomycetes</taxon>
        <taxon>Micrococcales</taxon>
        <taxon>Microbacteriaceae</taxon>
        <taxon>Leucobacter</taxon>
    </lineage>
</organism>
<gene>
    <name evidence="3" type="ORF">H9L06_04535</name>
</gene>
<dbReference type="SUPFAM" id="SSF53474">
    <property type="entry name" value="alpha/beta-Hydrolases"/>
    <property type="match status" value="1"/>
</dbReference>
<dbReference type="Gene3D" id="3.40.50.1820">
    <property type="entry name" value="alpha/beta hydrolase"/>
    <property type="match status" value="1"/>
</dbReference>
<dbReference type="Proteomes" id="UP000515934">
    <property type="component" value="Chromosome"/>
</dbReference>
<evidence type="ECO:0000256" key="1">
    <source>
        <dbReference type="ARBA" id="ARBA00022801"/>
    </source>
</evidence>
<dbReference type="EMBL" id="CP060716">
    <property type="protein sequence ID" value="QNN63891.1"/>
    <property type="molecule type" value="Genomic_DNA"/>
</dbReference>
<keyword evidence="1 3" id="KW-0378">Hydrolase</keyword>
<dbReference type="InterPro" id="IPR029058">
    <property type="entry name" value="AB_hydrolase_fold"/>
</dbReference>
<dbReference type="InterPro" id="IPR000639">
    <property type="entry name" value="Epox_hydrolase-like"/>
</dbReference>
<dbReference type="GO" id="GO:0052689">
    <property type="term" value="F:carboxylic ester hydrolase activity"/>
    <property type="evidence" value="ECO:0007669"/>
    <property type="project" value="TreeGrafter"/>
</dbReference>
<sequence>MLAGKSDAEATHRVAFLHGLFGRGRNFATIAGALAPEVQSLLVDLPNHGKSAWTAEFDYAEMADLTAEHLRADFAASGPIDIVGHSMGGKVAMVLALRHPDLVRKLVVVDIAPVTSDPAQGNFAHLLDSLASVDLAQVGRRAEADEALKGPIPQAGVRGFLLQNLKHGDNGFEWEPNLDMLRAELRTIMAFPGISAPSFGGPVLWIRGDKSDYVRDEAIPIMKSLFPEVELVTVEGSGHWVHSEQPQAFTEALRTFLL</sequence>
<dbReference type="AlphaFoldDB" id="A0A7G9S7R6"/>
<dbReference type="PANTHER" id="PTHR46118">
    <property type="entry name" value="PROTEIN ABHD11"/>
    <property type="match status" value="1"/>
</dbReference>
<protein>
    <submittedName>
        <fullName evidence="3">Alpha/beta fold hydrolase</fullName>
    </submittedName>
</protein>
<feature type="domain" description="AB hydrolase-1" evidence="2">
    <location>
        <begin position="16"/>
        <end position="251"/>
    </location>
</feature>
<evidence type="ECO:0000313" key="4">
    <source>
        <dbReference type="Proteomes" id="UP000515934"/>
    </source>
</evidence>
<keyword evidence="4" id="KW-1185">Reference proteome</keyword>
<dbReference type="PRINTS" id="PR00111">
    <property type="entry name" value="ABHYDROLASE"/>
</dbReference>
<dbReference type="PANTHER" id="PTHR46118:SF4">
    <property type="entry name" value="PROTEIN ABHD11"/>
    <property type="match status" value="1"/>
</dbReference>
<reference evidence="3 4" key="1">
    <citation type="submission" date="2020-08" db="EMBL/GenBank/DDBJ databases">
        <title>Genome sequence of Leucobacter denitrificans KACC 14055T.</title>
        <authorList>
            <person name="Hyun D.-W."/>
            <person name="Bae J.-W."/>
        </authorList>
    </citation>
    <scope>NUCLEOTIDE SEQUENCE [LARGE SCALE GENOMIC DNA]</scope>
    <source>
        <strain evidence="3 4">KACC 14055</strain>
    </source>
</reference>
<evidence type="ECO:0000259" key="2">
    <source>
        <dbReference type="Pfam" id="PF12697"/>
    </source>
</evidence>
<dbReference type="KEGG" id="ldn:H9L06_04535"/>